<dbReference type="AlphaFoldDB" id="A0A2T9YUS8"/>
<dbReference type="GO" id="GO:0005656">
    <property type="term" value="C:nuclear pre-replicative complex"/>
    <property type="evidence" value="ECO:0007669"/>
    <property type="project" value="TreeGrafter"/>
</dbReference>
<evidence type="ECO:0000256" key="3">
    <source>
        <dbReference type="ARBA" id="ARBA00022737"/>
    </source>
</evidence>
<dbReference type="OrthoDB" id="245697at2759"/>
<feature type="repeat" description="WD" evidence="4">
    <location>
        <begin position="124"/>
        <end position="155"/>
    </location>
</feature>
<keyword evidence="2 4" id="KW-0853">WD repeat</keyword>
<evidence type="ECO:0000256" key="1">
    <source>
        <dbReference type="ARBA" id="ARBA00010143"/>
    </source>
</evidence>
<dbReference type="InterPro" id="IPR036322">
    <property type="entry name" value="WD40_repeat_dom_sf"/>
</dbReference>
<dbReference type="Pfam" id="PF00400">
    <property type="entry name" value="WD40"/>
    <property type="match status" value="2"/>
</dbReference>
<gene>
    <name evidence="5" type="ORF">BB561_001389</name>
</gene>
<dbReference type="PRINTS" id="PR00320">
    <property type="entry name" value="GPROTEINBRPT"/>
</dbReference>
<evidence type="ECO:0000313" key="6">
    <source>
        <dbReference type="Proteomes" id="UP000245383"/>
    </source>
</evidence>
<dbReference type="InterPro" id="IPR019775">
    <property type="entry name" value="WD40_repeat_CS"/>
</dbReference>
<dbReference type="GO" id="GO:0006364">
    <property type="term" value="P:rRNA processing"/>
    <property type="evidence" value="ECO:0007669"/>
    <property type="project" value="TreeGrafter"/>
</dbReference>
<dbReference type="InterPro" id="IPR015943">
    <property type="entry name" value="WD40/YVTN_repeat-like_dom_sf"/>
</dbReference>
<dbReference type="PROSITE" id="PS50294">
    <property type="entry name" value="WD_REPEATS_REGION"/>
    <property type="match status" value="2"/>
</dbReference>
<accession>A0A2T9YUS8</accession>
<dbReference type="Proteomes" id="UP000245383">
    <property type="component" value="Unassembled WGS sequence"/>
</dbReference>
<dbReference type="PROSITE" id="PS50082">
    <property type="entry name" value="WD_REPEATS_2"/>
    <property type="match status" value="2"/>
</dbReference>
<dbReference type="Gene3D" id="2.130.10.10">
    <property type="entry name" value="YVTN repeat-like/Quinoprotein amine dehydrogenase"/>
    <property type="match status" value="2"/>
</dbReference>
<proteinExistence type="inferred from homology"/>
<evidence type="ECO:0000256" key="4">
    <source>
        <dbReference type="PROSITE-ProRule" id="PRU00221"/>
    </source>
</evidence>
<feature type="repeat" description="WD" evidence="4">
    <location>
        <begin position="331"/>
        <end position="372"/>
    </location>
</feature>
<dbReference type="SUPFAM" id="SSF50978">
    <property type="entry name" value="WD40 repeat-like"/>
    <property type="match status" value="1"/>
</dbReference>
<dbReference type="STRING" id="133385.A0A2T9YUS8"/>
<reference evidence="5 6" key="1">
    <citation type="journal article" date="2018" name="MBio">
        <title>Comparative Genomics Reveals the Core Gene Toolbox for the Fungus-Insect Symbiosis.</title>
        <authorList>
            <person name="Wang Y."/>
            <person name="Stata M."/>
            <person name="Wang W."/>
            <person name="Stajich J.E."/>
            <person name="White M.M."/>
            <person name="Moncalvo J.M."/>
        </authorList>
    </citation>
    <scope>NUCLEOTIDE SEQUENCE [LARGE SCALE GENOMIC DNA]</scope>
    <source>
        <strain evidence="5 6">SWE-8-4</strain>
    </source>
</reference>
<dbReference type="GO" id="GO:0120330">
    <property type="term" value="C:rixosome complex"/>
    <property type="evidence" value="ECO:0007669"/>
    <property type="project" value="TreeGrafter"/>
</dbReference>
<name>A0A2T9YUS8_9FUNG</name>
<dbReference type="InterPro" id="IPR001680">
    <property type="entry name" value="WD40_rpt"/>
</dbReference>
<dbReference type="PANTHER" id="PTHR18763:SF0">
    <property type="entry name" value="WD REPEAT-CONTAINING PROTEIN 18"/>
    <property type="match status" value="1"/>
</dbReference>
<dbReference type="SMART" id="SM00320">
    <property type="entry name" value="WD40"/>
    <property type="match status" value="5"/>
</dbReference>
<keyword evidence="3" id="KW-0677">Repeat</keyword>
<sequence>MYSELILVASKGSESVHIFDLSIGTHLGSLNSTPTDTQYGMISPPYINNSISTPPWIMTIPNNNLNGQVYNLNWESHSCKLKFPLPEKLSCIVSSSTGAYIFGGSYSGKIYVWVASSGLLLKAYEAHYGAVTCLTVSADDSVLISGGEDANSHIWLLSRVLDITASESQLPELSLSEHTMPITSIVIGSSGLCNGNFFSGRVRIFTSSKDQSCKCWEISTKNLEKSNNSYFAIGSKLQGDLLTTWLLPSVIRSIAVDQIESKIFCGCQNGIIYRLDMYYSQENEQTTNYYNVGGKNSVIEIALDSLTENSSNPKSDTNLNSIKNSWDSYIFYGHTDSVNSIALSADDKFLVSGSSDGTIKVWDVFSRQCIKTLDDPLKKESKPKPSLNPKISTTVNSGICQVLIRPRFPEMGGNSSYIKMVKGGANVSYGVSLPELDSNKDVLKLNSASNLPQNSTINLPCISILQRTRISCLDHDNLLEHNDSKNIIVASLKNSKNALRSVGAYAGFGIYGKCSDNMQITVAKDLEFSKKVLHEHTNLKTEDSLRDQLSKLYGDVTELSDKYEKLVDLNANMYEFTVSELLRTDKTNGLDNLGLEIENEEKKIDKTKSKKAKKN</sequence>
<keyword evidence="6" id="KW-1185">Reference proteome</keyword>
<dbReference type="EMBL" id="MBFR01000040">
    <property type="protein sequence ID" value="PVU96107.1"/>
    <property type="molecule type" value="Genomic_DNA"/>
</dbReference>
<comment type="caution">
    <text evidence="5">The sequence shown here is derived from an EMBL/GenBank/DDBJ whole genome shotgun (WGS) entry which is preliminary data.</text>
</comment>
<dbReference type="PANTHER" id="PTHR18763">
    <property type="entry name" value="WD-REPEAT PROTEIN 18"/>
    <property type="match status" value="1"/>
</dbReference>
<evidence type="ECO:0000256" key="2">
    <source>
        <dbReference type="ARBA" id="ARBA00022574"/>
    </source>
</evidence>
<protein>
    <submittedName>
        <fullName evidence="5">Uncharacterized protein</fullName>
    </submittedName>
</protein>
<dbReference type="PROSITE" id="PS00678">
    <property type="entry name" value="WD_REPEATS_1"/>
    <property type="match status" value="1"/>
</dbReference>
<dbReference type="InterPro" id="IPR045227">
    <property type="entry name" value="WDR18/Ipi3/RID3"/>
</dbReference>
<dbReference type="InterPro" id="IPR020472">
    <property type="entry name" value="WD40_PAC1"/>
</dbReference>
<dbReference type="GO" id="GO:0006261">
    <property type="term" value="P:DNA-templated DNA replication"/>
    <property type="evidence" value="ECO:0007669"/>
    <property type="project" value="TreeGrafter"/>
</dbReference>
<organism evidence="5 6">
    <name type="scientific">Smittium simulii</name>
    <dbReference type="NCBI Taxonomy" id="133385"/>
    <lineage>
        <taxon>Eukaryota</taxon>
        <taxon>Fungi</taxon>
        <taxon>Fungi incertae sedis</taxon>
        <taxon>Zoopagomycota</taxon>
        <taxon>Kickxellomycotina</taxon>
        <taxon>Harpellomycetes</taxon>
        <taxon>Harpellales</taxon>
        <taxon>Legeriomycetaceae</taxon>
        <taxon>Smittium</taxon>
    </lineage>
</organism>
<evidence type="ECO:0000313" key="5">
    <source>
        <dbReference type="EMBL" id="PVU96107.1"/>
    </source>
</evidence>
<comment type="similarity">
    <text evidence="1">Belongs to the WD repeat IPI3/WDR18 family.</text>
</comment>